<feature type="compositionally biased region" description="Pro residues" evidence="9">
    <location>
        <begin position="527"/>
        <end position="537"/>
    </location>
</feature>
<dbReference type="PANTHER" id="PTHR24363">
    <property type="entry name" value="SERINE/THREONINE PROTEIN KINASE"/>
    <property type="match status" value="1"/>
</dbReference>
<dbReference type="KEGG" id="snw:BBN63_02935"/>
<dbReference type="PANTHER" id="PTHR24363:SF0">
    <property type="entry name" value="SERINE_THREONINE KINASE LIKE DOMAIN CONTAINING 1"/>
    <property type="match status" value="1"/>
</dbReference>
<evidence type="ECO:0000256" key="4">
    <source>
        <dbReference type="ARBA" id="ARBA00022741"/>
    </source>
</evidence>
<dbReference type="EC" id="2.7.11.1" evidence="1"/>
<dbReference type="CDD" id="cd04791">
    <property type="entry name" value="LanC_SerThrkinase"/>
    <property type="match status" value="1"/>
</dbReference>
<dbReference type="GO" id="GO:0005524">
    <property type="term" value="F:ATP binding"/>
    <property type="evidence" value="ECO:0007669"/>
    <property type="project" value="UniProtKB-KW"/>
</dbReference>
<dbReference type="InterPro" id="IPR057929">
    <property type="entry name" value="RamC_N"/>
</dbReference>
<dbReference type="Proteomes" id="UP000189677">
    <property type="component" value="Chromosome"/>
</dbReference>
<evidence type="ECO:0000256" key="8">
    <source>
        <dbReference type="ARBA" id="ARBA00048679"/>
    </source>
</evidence>
<comment type="catalytic activity">
    <reaction evidence="8">
        <text>L-seryl-[protein] + ATP = O-phospho-L-seryl-[protein] + ADP + H(+)</text>
        <dbReference type="Rhea" id="RHEA:17989"/>
        <dbReference type="Rhea" id="RHEA-COMP:9863"/>
        <dbReference type="Rhea" id="RHEA-COMP:11604"/>
        <dbReference type="ChEBI" id="CHEBI:15378"/>
        <dbReference type="ChEBI" id="CHEBI:29999"/>
        <dbReference type="ChEBI" id="CHEBI:30616"/>
        <dbReference type="ChEBI" id="CHEBI:83421"/>
        <dbReference type="ChEBI" id="CHEBI:456216"/>
        <dbReference type="EC" id="2.7.11.1"/>
    </reaction>
</comment>
<evidence type="ECO:0000313" key="11">
    <source>
        <dbReference type="EMBL" id="AQU65361.1"/>
    </source>
</evidence>
<dbReference type="InterPro" id="IPR053524">
    <property type="entry name" value="Aerial_hyphae_peptide-synth"/>
</dbReference>
<dbReference type="Pfam" id="PF25816">
    <property type="entry name" value="RamC_N"/>
    <property type="match status" value="1"/>
</dbReference>
<dbReference type="Gene3D" id="1.10.510.10">
    <property type="entry name" value="Transferase(Phosphotransferase) domain 1"/>
    <property type="match status" value="1"/>
</dbReference>
<keyword evidence="4" id="KW-0547">Nucleotide-binding</keyword>
<dbReference type="SUPFAM" id="SSF56112">
    <property type="entry name" value="Protein kinase-like (PK-like)"/>
    <property type="match status" value="1"/>
</dbReference>
<evidence type="ECO:0000256" key="1">
    <source>
        <dbReference type="ARBA" id="ARBA00012513"/>
    </source>
</evidence>
<dbReference type="SMART" id="SM01260">
    <property type="entry name" value="LANC_like"/>
    <property type="match status" value="1"/>
</dbReference>
<keyword evidence="5 11" id="KW-0418">Kinase</keyword>
<accession>A0A1U9QNL1</accession>
<organism evidence="11 12">
    <name type="scientific">Streptomyces niveus</name>
    <name type="common">Streptomyces spheroides</name>
    <dbReference type="NCBI Taxonomy" id="193462"/>
    <lineage>
        <taxon>Bacteria</taxon>
        <taxon>Bacillati</taxon>
        <taxon>Actinomycetota</taxon>
        <taxon>Actinomycetes</taxon>
        <taxon>Kitasatosporales</taxon>
        <taxon>Streptomycetaceae</taxon>
        <taxon>Streptomyces</taxon>
    </lineage>
</organism>
<dbReference type="NCBIfam" id="NF038151">
    <property type="entry name" value="lanthi_synth_III"/>
    <property type="match status" value="1"/>
</dbReference>
<feature type="region of interest" description="Disordered" evidence="9">
    <location>
        <begin position="493"/>
        <end position="540"/>
    </location>
</feature>
<evidence type="ECO:0000256" key="3">
    <source>
        <dbReference type="ARBA" id="ARBA00022679"/>
    </source>
</evidence>
<proteinExistence type="predicted"/>
<reference evidence="11 12" key="1">
    <citation type="submission" date="2016-11" db="EMBL/GenBank/DDBJ databases">
        <title>Complete genome sequence of Streptomyces niveus SCSIO 3406.</title>
        <authorList>
            <person name="Zhu Q."/>
            <person name="Cheng W."/>
            <person name="Song Y."/>
            <person name="Li Q."/>
            <person name="Ju J."/>
        </authorList>
    </citation>
    <scope>NUCLEOTIDE SEQUENCE [LARGE SCALE GENOMIC DNA]</scope>
    <source>
        <strain evidence="11 12">SCSIO 3406</strain>
    </source>
</reference>
<dbReference type="OrthoDB" id="1492512at2"/>
<dbReference type="SMART" id="SM00220">
    <property type="entry name" value="S_TKc"/>
    <property type="match status" value="1"/>
</dbReference>
<evidence type="ECO:0000256" key="6">
    <source>
        <dbReference type="ARBA" id="ARBA00022840"/>
    </source>
</evidence>
<dbReference type="PROSITE" id="PS50011">
    <property type="entry name" value="PROTEIN_KINASE_DOM"/>
    <property type="match status" value="1"/>
</dbReference>
<name>A0A1U9QNL1_STRNV</name>
<dbReference type="Gene3D" id="1.50.10.20">
    <property type="match status" value="1"/>
</dbReference>
<evidence type="ECO:0000256" key="9">
    <source>
        <dbReference type="SAM" id="MobiDB-lite"/>
    </source>
</evidence>
<evidence type="ECO:0000259" key="10">
    <source>
        <dbReference type="PROSITE" id="PS50011"/>
    </source>
</evidence>
<dbReference type="InterPro" id="IPR058053">
    <property type="entry name" value="RamC_C"/>
</dbReference>
<feature type="domain" description="Protein kinase" evidence="10">
    <location>
        <begin position="248"/>
        <end position="551"/>
    </location>
</feature>
<dbReference type="GO" id="GO:0004674">
    <property type="term" value="F:protein serine/threonine kinase activity"/>
    <property type="evidence" value="ECO:0007669"/>
    <property type="project" value="UniProtKB-KW"/>
</dbReference>
<dbReference type="InterPro" id="IPR000719">
    <property type="entry name" value="Prot_kinase_dom"/>
</dbReference>
<feature type="region of interest" description="Disordered" evidence="9">
    <location>
        <begin position="19"/>
        <end position="49"/>
    </location>
</feature>
<gene>
    <name evidence="11" type="ORF">BBN63_02935</name>
</gene>
<dbReference type="Pfam" id="PF00069">
    <property type="entry name" value="Pkinase"/>
    <property type="match status" value="1"/>
</dbReference>
<evidence type="ECO:0000256" key="5">
    <source>
        <dbReference type="ARBA" id="ARBA00022777"/>
    </source>
</evidence>
<sequence length="914" mass="97920">MNKGYAVFCDADRQFYDSPHHLSPADEPNGTAESPATAESPGRSSARTGEWYEAARRPVPDGWQRHHSGDWLAFRPVEHELPAQGWKIHVSACLDNAESILDRTMAYCVDRRIAFKFVPSRYLLHTRNAKYADRGASGKFITIYPADDEQFGRIAAELDALLAGEPGPYILSDLRWNAGPVHVRYGSFTRRDCYADGMLRPAIENADGKLVPDPRGPVFRTPDWITPPDVLRPHLEARAATTVEASPYVVEQALHFSNGGGVYVGRDSRTGAKVVLKEARPHAGLAADGADAVTRLARERYALEQLSGLACTPEVLDTFELGGHHFLVLEFVEGRPLNTFFARRHPLIDADPGAERLAEYTEWALRLYGLVERAVEAVHARGIVFNDLHLFNIMVSEDESSVVLLDFEAAAPAADNGRQTVANPAFVAPAGRRGFDVDRYALACLRLALFIPLTSLFAIDRGKAAHLADVVAREFPVDRGFLDAAVAEIVREPGRDTGTGSGAGTAAAGTGTGTGTAVASATTAPATPGPYLPAEPPDWPHSRDSMVRAILASATPERDDRYFPGDIAQFATTGGGLSFGYGTAGVLYALAESGADPSPRAEEWLLERTKQPESGTPLGFYDGLAGLSWTLHRLGHPHRALELAELTLRQSWDELPADLHGGAAGLGLALDALGAATGESALADAAMRCAQLAARAMDSAPGGTAADGARRAGLLYGGAGTALLFIRLYERTGDTALLDLAAKALNNDLDRCVQSAGGTLQVDEGWRTMPYLGAGSVGIGMVLDDYLVHRADERFARARGDIVRAAQATFYAQPGLFRGAAGMVLHLSRTSVTGPGTEPADIARQMGALAWHALPYRGHLAFPGEQMMRLSMDLATGTAGCLLAVAAAHADEPARLPFLPPLKKRPMNRLLLES</sequence>
<evidence type="ECO:0000313" key="12">
    <source>
        <dbReference type="Proteomes" id="UP000189677"/>
    </source>
</evidence>
<dbReference type="Pfam" id="PF05147">
    <property type="entry name" value="LANC_like"/>
    <property type="match status" value="1"/>
</dbReference>
<keyword evidence="12" id="KW-1185">Reference proteome</keyword>
<feature type="compositionally biased region" description="Low complexity" evidence="9">
    <location>
        <begin position="504"/>
        <end position="526"/>
    </location>
</feature>
<dbReference type="AlphaFoldDB" id="A0A1U9QNL1"/>
<dbReference type="GO" id="GO:0031179">
    <property type="term" value="P:peptide modification"/>
    <property type="evidence" value="ECO:0007669"/>
    <property type="project" value="InterPro"/>
</dbReference>
<dbReference type="InterPro" id="IPR011009">
    <property type="entry name" value="Kinase-like_dom_sf"/>
</dbReference>
<dbReference type="SUPFAM" id="SSF158745">
    <property type="entry name" value="LanC-like"/>
    <property type="match status" value="1"/>
</dbReference>
<dbReference type="RefSeq" id="WP_078073862.1">
    <property type="nucleotide sequence ID" value="NZ_CP018047.1"/>
</dbReference>
<keyword evidence="3" id="KW-0808">Transferase</keyword>
<keyword evidence="6" id="KW-0067">ATP-binding</keyword>
<dbReference type="InterPro" id="IPR007822">
    <property type="entry name" value="LANC-like"/>
</dbReference>
<keyword evidence="2 11" id="KW-0723">Serine/threonine-protein kinase</keyword>
<evidence type="ECO:0000256" key="7">
    <source>
        <dbReference type="ARBA" id="ARBA00047899"/>
    </source>
</evidence>
<dbReference type="EMBL" id="CP018047">
    <property type="protein sequence ID" value="AQU65361.1"/>
    <property type="molecule type" value="Genomic_DNA"/>
</dbReference>
<comment type="catalytic activity">
    <reaction evidence="7">
        <text>L-threonyl-[protein] + ATP = O-phospho-L-threonyl-[protein] + ADP + H(+)</text>
        <dbReference type="Rhea" id="RHEA:46608"/>
        <dbReference type="Rhea" id="RHEA-COMP:11060"/>
        <dbReference type="Rhea" id="RHEA-COMP:11605"/>
        <dbReference type="ChEBI" id="CHEBI:15378"/>
        <dbReference type="ChEBI" id="CHEBI:30013"/>
        <dbReference type="ChEBI" id="CHEBI:30616"/>
        <dbReference type="ChEBI" id="CHEBI:61977"/>
        <dbReference type="ChEBI" id="CHEBI:456216"/>
        <dbReference type="EC" id="2.7.11.1"/>
    </reaction>
</comment>
<evidence type="ECO:0000256" key="2">
    <source>
        <dbReference type="ARBA" id="ARBA00022527"/>
    </source>
</evidence>
<protein>
    <recommendedName>
        <fullName evidence="1">non-specific serine/threonine protein kinase</fullName>
        <ecNumber evidence="1">2.7.11.1</ecNumber>
    </recommendedName>
</protein>